<keyword evidence="3" id="KW-1185">Reference proteome</keyword>
<evidence type="ECO:0000256" key="1">
    <source>
        <dbReference type="SAM" id="MobiDB-lite"/>
    </source>
</evidence>
<protein>
    <submittedName>
        <fullName evidence="2">Uncharacterized protein</fullName>
    </submittedName>
</protein>
<organism evidence="2 3">
    <name type="scientific">Lasiosphaeria miniovina</name>
    <dbReference type="NCBI Taxonomy" id="1954250"/>
    <lineage>
        <taxon>Eukaryota</taxon>
        <taxon>Fungi</taxon>
        <taxon>Dikarya</taxon>
        <taxon>Ascomycota</taxon>
        <taxon>Pezizomycotina</taxon>
        <taxon>Sordariomycetes</taxon>
        <taxon>Sordariomycetidae</taxon>
        <taxon>Sordariales</taxon>
        <taxon>Lasiosphaeriaceae</taxon>
        <taxon>Lasiosphaeria</taxon>
    </lineage>
</organism>
<dbReference type="AlphaFoldDB" id="A0AA40DR24"/>
<sequence>MSKRNGNPALLLPAKYLLTAIRHGHAGPCSHQRRIRIFLLLFFLLFLLSSGLQHPASSAQFHHRYLHAAHQGRLTTWSQVLYTGLIVAAIDAIKYGFGLNIWDVPLETEVSMQKCSFTSPVLYPSSSALLRCQSSGSSCVSSQRTMSGGNRCTASPRGLCARRAHLPSPYFSSAGPSTSTDKTIEGRCFDQPKFSTPTLP</sequence>
<gene>
    <name evidence="2" type="ORF">B0T26DRAFT_336083</name>
</gene>
<evidence type="ECO:0000313" key="3">
    <source>
        <dbReference type="Proteomes" id="UP001172101"/>
    </source>
</evidence>
<name>A0AA40DR24_9PEZI</name>
<dbReference type="Proteomes" id="UP001172101">
    <property type="component" value="Unassembled WGS sequence"/>
</dbReference>
<dbReference type="GeneID" id="85317718"/>
<dbReference type="RefSeq" id="XP_060293693.1">
    <property type="nucleotide sequence ID" value="XM_060434448.1"/>
</dbReference>
<accession>A0AA40DR24</accession>
<feature type="region of interest" description="Disordered" evidence="1">
    <location>
        <begin position="171"/>
        <end position="200"/>
    </location>
</feature>
<dbReference type="EMBL" id="JAUIRO010000005">
    <property type="protein sequence ID" value="KAK0712370.1"/>
    <property type="molecule type" value="Genomic_DNA"/>
</dbReference>
<comment type="caution">
    <text evidence="2">The sequence shown here is derived from an EMBL/GenBank/DDBJ whole genome shotgun (WGS) entry which is preliminary data.</text>
</comment>
<evidence type="ECO:0000313" key="2">
    <source>
        <dbReference type="EMBL" id="KAK0712370.1"/>
    </source>
</evidence>
<proteinExistence type="predicted"/>
<feature type="compositionally biased region" description="Polar residues" evidence="1">
    <location>
        <begin position="171"/>
        <end position="181"/>
    </location>
</feature>
<reference evidence="2" key="1">
    <citation type="submission" date="2023-06" db="EMBL/GenBank/DDBJ databases">
        <title>Genome-scale phylogeny and comparative genomics of the fungal order Sordariales.</title>
        <authorList>
            <consortium name="Lawrence Berkeley National Laboratory"/>
            <person name="Hensen N."/>
            <person name="Bonometti L."/>
            <person name="Westerberg I."/>
            <person name="Brannstrom I.O."/>
            <person name="Guillou S."/>
            <person name="Cros-Aarteil S."/>
            <person name="Calhoun S."/>
            <person name="Haridas S."/>
            <person name="Kuo A."/>
            <person name="Mondo S."/>
            <person name="Pangilinan J."/>
            <person name="Riley R."/>
            <person name="LaButti K."/>
            <person name="Andreopoulos B."/>
            <person name="Lipzen A."/>
            <person name="Chen C."/>
            <person name="Yanf M."/>
            <person name="Daum C."/>
            <person name="Ng V."/>
            <person name="Clum A."/>
            <person name="Steindorff A."/>
            <person name="Ohm R."/>
            <person name="Martin F."/>
            <person name="Silar P."/>
            <person name="Natvig D."/>
            <person name="Lalanne C."/>
            <person name="Gautier V."/>
            <person name="Ament-velasquez S.L."/>
            <person name="Kruys A."/>
            <person name="Hutchinson M.I."/>
            <person name="Powell A.J."/>
            <person name="Barry K."/>
            <person name="Miller A.N."/>
            <person name="Grigoriev I.V."/>
            <person name="Debuchy R."/>
            <person name="Gladieux P."/>
            <person name="Thoren M.H."/>
            <person name="Johannesson H."/>
        </authorList>
    </citation>
    <scope>NUCLEOTIDE SEQUENCE</scope>
    <source>
        <strain evidence="2">SMH2392-1A</strain>
    </source>
</reference>